<dbReference type="Gene3D" id="3.20.20.140">
    <property type="entry name" value="Metal-dependent hydrolases"/>
    <property type="match status" value="1"/>
</dbReference>
<dbReference type="GO" id="GO:0016810">
    <property type="term" value="F:hydrolase activity, acting on carbon-nitrogen (but not peptide) bonds"/>
    <property type="evidence" value="ECO:0007669"/>
    <property type="project" value="InterPro"/>
</dbReference>
<proteinExistence type="predicted"/>
<evidence type="ECO:0008006" key="2">
    <source>
        <dbReference type="Google" id="ProtNLM"/>
    </source>
</evidence>
<dbReference type="AlphaFoldDB" id="A0A0F9A4G9"/>
<reference evidence="1" key="1">
    <citation type="journal article" date="2015" name="Nature">
        <title>Complex archaea that bridge the gap between prokaryotes and eukaryotes.</title>
        <authorList>
            <person name="Spang A."/>
            <person name="Saw J.H."/>
            <person name="Jorgensen S.L."/>
            <person name="Zaremba-Niedzwiedzka K."/>
            <person name="Martijn J."/>
            <person name="Lind A.E."/>
            <person name="van Eijk R."/>
            <person name="Schleper C."/>
            <person name="Guy L."/>
            <person name="Ettema T.J."/>
        </authorList>
    </citation>
    <scope>NUCLEOTIDE SEQUENCE</scope>
</reference>
<dbReference type="SUPFAM" id="SSF51338">
    <property type="entry name" value="Composite domain of metallo-dependent hydrolases"/>
    <property type="match status" value="1"/>
</dbReference>
<dbReference type="InterPro" id="IPR011059">
    <property type="entry name" value="Metal-dep_hydrolase_composite"/>
</dbReference>
<dbReference type="Gene3D" id="2.30.40.10">
    <property type="entry name" value="Urease, subunit C, domain 1"/>
    <property type="match status" value="1"/>
</dbReference>
<organism evidence="1">
    <name type="scientific">marine sediment metagenome</name>
    <dbReference type="NCBI Taxonomy" id="412755"/>
    <lineage>
        <taxon>unclassified sequences</taxon>
        <taxon>metagenomes</taxon>
        <taxon>ecological metagenomes</taxon>
    </lineage>
</organism>
<comment type="caution">
    <text evidence="1">The sequence shown here is derived from an EMBL/GenBank/DDBJ whole genome shotgun (WGS) entry which is preliminary data.</text>
</comment>
<gene>
    <name evidence="1" type="ORF">LCGC14_2615860</name>
</gene>
<dbReference type="EMBL" id="LAZR01044514">
    <property type="protein sequence ID" value="KKL04459.1"/>
    <property type="molecule type" value="Genomic_DNA"/>
</dbReference>
<evidence type="ECO:0000313" key="1">
    <source>
        <dbReference type="EMBL" id="KKL04459.1"/>
    </source>
</evidence>
<sequence>VSEFVEKGKSKGEAIKGLMKQYPDMKEGYAKAIVYRHMKGYTWGIKKPVSEVIEKVVEKTGHNPALRYHIVERGFIREGYYADLVLLNPNATTSVANQHSRYLCGWTPVADQQFSARIVSTWVNGQQVFNGYHILEATRAAMPLLFNR</sequence>
<accession>A0A0F9A4G9</accession>
<name>A0A0F9A4G9_9ZZZZ</name>
<feature type="non-terminal residue" evidence="1">
    <location>
        <position position="1"/>
    </location>
</feature>
<protein>
    <recommendedName>
        <fullName evidence="2">Amidohydrolase 3 domain-containing protein</fullName>
    </recommendedName>
</protein>